<proteinExistence type="predicted"/>
<reference evidence="1 2" key="1">
    <citation type="submission" date="2013-12" db="EMBL/GenBank/DDBJ databases">
        <authorList>
            <person name="Zelazny A."/>
            <person name="Olivier K."/>
            <person name="Holland S."/>
            <person name="Lenaerts A."/>
            <person name="Ordway D."/>
            <person name="DeGroote M.A."/>
            <person name="Parker T."/>
            <person name="Sizemore C."/>
            <person name="Tallon L.J."/>
            <person name="Sadzewicz L.K."/>
            <person name="Sengamalay N."/>
            <person name="Fraser C.M."/>
            <person name="Hine E."/>
            <person name="Shefchek K.A."/>
            <person name="Das S.P."/>
            <person name="Tettelin H."/>
        </authorList>
    </citation>
    <scope>NUCLEOTIDE SEQUENCE [LARGE SCALE GENOMIC DNA]</scope>
    <source>
        <strain evidence="1 2">1513</strain>
    </source>
</reference>
<dbReference type="Proteomes" id="UP000023351">
    <property type="component" value="Unassembled WGS sequence"/>
</dbReference>
<dbReference type="PATRIC" id="fig|1299321.3.peg.2053"/>
<comment type="caution">
    <text evidence="1">The sequence shown here is derived from an EMBL/GenBank/DDBJ whole genome shotgun (WGS) entry which is preliminary data.</text>
</comment>
<dbReference type="InterPro" id="IPR011335">
    <property type="entry name" value="Restrct_endonuc-II-like"/>
</dbReference>
<dbReference type="EMBL" id="JAOJ01000002">
    <property type="protein sequence ID" value="EUA69588.1"/>
    <property type="molecule type" value="Genomic_DNA"/>
</dbReference>
<dbReference type="AlphaFoldDB" id="X8DPF7"/>
<evidence type="ECO:0008006" key="3">
    <source>
        <dbReference type="Google" id="ProtNLM"/>
    </source>
</evidence>
<evidence type="ECO:0000313" key="2">
    <source>
        <dbReference type="Proteomes" id="UP000023351"/>
    </source>
</evidence>
<dbReference type="Gene3D" id="3.40.960.10">
    <property type="entry name" value="VSR Endonuclease"/>
    <property type="match status" value="1"/>
</dbReference>
<evidence type="ECO:0000313" key="1">
    <source>
        <dbReference type="EMBL" id="EUA69588.1"/>
    </source>
</evidence>
<sequence length="302" mass="33966">MSGSMHAWQRFFVGSEAVSAGQVTRHELQRFYRPIFRGVYLAKSAEPTLRDRTVAAWLASGRRGVVAGLAASSLHGASWVDQDVPIELVGVKCRQQEGLIARNERIGADEVARISGLPVTHRVRTAFDLGRYQPRTRAMGCLDALMRNQVFALDEVAGLSERYPKVRGVRQLRELLPLIDAGAQSPRESLIRLQLHDAGLPRAQTQVPVFDGYTPIAFLDIGWPQYLVAVEYDGDHHRTDRRQYVKDLARLRMLEERGWIVIRVIAEESPGAWIARTTAALRSRGCRIEIDEMQRSTRPFAA</sequence>
<accession>X8DPF7</accession>
<dbReference type="SUPFAM" id="SSF52980">
    <property type="entry name" value="Restriction endonuclease-like"/>
    <property type="match status" value="1"/>
</dbReference>
<organism evidence="1 2">
    <name type="scientific">Mycobacteroides abscessus subsp. bolletii 1513</name>
    <dbReference type="NCBI Taxonomy" id="1299321"/>
    <lineage>
        <taxon>Bacteria</taxon>
        <taxon>Bacillati</taxon>
        <taxon>Actinomycetota</taxon>
        <taxon>Actinomycetes</taxon>
        <taxon>Mycobacteriales</taxon>
        <taxon>Mycobacteriaceae</taxon>
        <taxon>Mycobacteroides</taxon>
        <taxon>Mycobacteroides abscessus</taxon>
    </lineage>
</organism>
<gene>
    <name evidence="1" type="ORF">I540_2128</name>
</gene>
<name>X8DPF7_9MYCO</name>
<protein>
    <recommendedName>
        <fullName evidence="3">Cullin, a subunit of E3 ubiquitin ligase</fullName>
    </recommendedName>
</protein>